<dbReference type="InterPro" id="IPR033717">
    <property type="entry name" value="UDPK"/>
</dbReference>
<keyword evidence="18" id="KW-0479">Metal-binding</keyword>
<proteinExistence type="inferred from homology"/>
<evidence type="ECO:0000313" key="21">
    <source>
        <dbReference type="Proteomes" id="UP000050911"/>
    </source>
</evidence>
<feature type="binding site" evidence="17">
    <location>
        <position position="80"/>
    </location>
    <ligand>
        <name>ATP</name>
        <dbReference type="ChEBI" id="CHEBI:30616"/>
    </ligand>
</feature>
<feature type="binding site" evidence="16">
    <location>
        <position position="73"/>
    </location>
    <ligand>
        <name>substrate</name>
    </ligand>
</feature>
<dbReference type="AlphaFoldDB" id="A0A0R1HV72"/>
<keyword evidence="21" id="KW-1185">Reference proteome</keyword>
<evidence type="ECO:0000256" key="2">
    <source>
        <dbReference type="ARBA" id="ARBA00005967"/>
    </source>
</evidence>
<sequence>MGLRDNQVNKNKSFAQSFKHALDGLKSLVLTERNFRKHLVLAALAVLLGAVLRLSINAWLWVALAVFFVFSAEVLNTVVESIVDLLVGNRYDDAAKKAKDVAAAGVLLSALFAVLIGCLVYIPAVLALF</sequence>
<dbReference type="Proteomes" id="UP000050911">
    <property type="component" value="Unassembled WGS sequence"/>
</dbReference>
<evidence type="ECO:0000256" key="9">
    <source>
        <dbReference type="ARBA" id="ARBA00022840"/>
    </source>
</evidence>
<dbReference type="InterPro" id="IPR000829">
    <property type="entry name" value="DAGK"/>
</dbReference>
<keyword evidence="6 19" id="KW-0812">Transmembrane</keyword>
<dbReference type="GO" id="GO:0005524">
    <property type="term" value="F:ATP binding"/>
    <property type="evidence" value="ECO:0007669"/>
    <property type="project" value="UniProtKB-KW"/>
</dbReference>
<accession>A0A0R1HV72</accession>
<evidence type="ECO:0000256" key="5">
    <source>
        <dbReference type="ARBA" id="ARBA00022679"/>
    </source>
</evidence>
<dbReference type="Pfam" id="PF01219">
    <property type="entry name" value="DAGK_prokar"/>
    <property type="match status" value="1"/>
</dbReference>
<feature type="active site" description="Proton acceptor" evidence="15">
    <location>
        <position position="73"/>
    </location>
</feature>
<evidence type="ECO:0000256" key="6">
    <source>
        <dbReference type="ARBA" id="ARBA00022692"/>
    </source>
</evidence>
<comment type="similarity">
    <text evidence="2">Belongs to the bacterial diacylglycerol kinase family.</text>
</comment>
<evidence type="ECO:0000256" key="3">
    <source>
        <dbReference type="ARBA" id="ARBA00022475"/>
    </source>
</evidence>
<dbReference type="OrthoDB" id="9789934at2"/>
<dbReference type="PATRIC" id="fig|1302272.5.peg.323"/>
<name>A0A0R1HV72_9LACO</name>
<evidence type="ECO:0000256" key="1">
    <source>
        <dbReference type="ARBA" id="ARBA00004651"/>
    </source>
</evidence>
<keyword evidence="5" id="KW-0808">Transferase</keyword>
<keyword evidence="18" id="KW-0460">Magnesium</keyword>
<dbReference type="GO" id="GO:0016301">
    <property type="term" value="F:kinase activity"/>
    <property type="evidence" value="ECO:0007669"/>
    <property type="project" value="UniProtKB-KW"/>
</dbReference>
<keyword evidence="12 19" id="KW-0472">Membrane</keyword>
<organism evidence="20 21">
    <name type="scientific">Secundilactobacillus kimchicus JCM 15530</name>
    <dbReference type="NCBI Taxonomy" id="1302272"/>
    <lineage>
        <taxon>Bacteria</taxon>
        <taxon>Bacillati</taxon>
        <taxon>Bacillota</taxon>
        <taxon>Bacilli</taxon>
        <taxon>Lactobacillales</taxon>
        <taxon>Lactobacillaceae</taxon>
        <taxon>Secundilactobacillus</taxon>
    </lineage>
</organism>
<reference evidence="20 21" key="1">
    <citation type="journal article" date="2015" name="Genome Announc.">
        <title>Expanding the biotechnology potential of lactobacilli through comparative genomics of 213 strains and associated genera.</title>
        <authorList>
            <person name="Sun Z."/>
            <person name="Harris H.M."/>
            <person name="McCann A."/>
            <person name="Guo C."/>
            <person name="Argimon S."/>
            <person name="Zhang W."/>
            <person name="Yang X."/>
            <person name="Jeffery I.B."/>
            <person name="Cooney J.C."/>
            <person name="Kagawa T.F."/>
            <person name="Liu W."/>
            <person name="Song Y."/>
            <person name="Salvetti E."/>
            <person name="Wrobel A."/>
            <person name="Rasinkangas P."/>
            <person name="Parkhill J."/>
            <person name="Rea M.C."/>
            <person name="O'Sullivan O."/>
            <person name="Ritari J."/>
            <person name="Douillard F.P."/>
            <person name="Paul Ross R."/>
            <person name="Yang R."/>
            <person name="Briner A.E."/>
            <person name="Felis G.E."/>
            <person name="de Vos W.M."/>
            <person name="Barrangou R."/>
            <person name="Klaenhammer T.R."/>
            <person name="Caufield P.W."/>
            <person name="Cui Y."/>
            <person name="Zhang H."/>
            <person name="O'Toole P.W."/>
        </authorList>
    </citation>
    <scope>NUCLEOTIDE SEQUENCE [LARGE SCALE GENOMIC DNA]</scope>
    <source>
        <strain evidence="20 21">JCM 15530</strain>
    </source>
</reference>
<dbReference type="GO" id="GO:0005886">
    <property type="term" value="C:plasma membrane"/>
    <property type="evidence" value="ECO:0007669"/>
    <property type="project" value="UniProtKB-SubCell"/>
</dbReference>
<keyword evidence="10 19" id="KW-1133">Transmembrane helix</keyword>
<evidence type="ECO:0000256" key="10">
    <source>
        <dbReference type="ARBA" id="ARBA00022989"/>
    </source>
</evidence>
<keyword evidence="8 20" id="KW-0418">Kinase</keyword>
<dbReference type="CDD" id="cd14265">
    <property type="entry name" value="UDPK_IM_like"/>
    <property type="match status" value="1"/>
</dbReference>
<feature type="transmembrane region" description="Helical" evidence="19">
    <location>
        <begin position="100"/>
        <end position="122"/>
    </location>
</feature>
<keyword evidence="9 17" id="KW-0067">ATP-binding</keyword>
<evidence type="ECO:0000256" key="13">
    <source>
        <dbReference type="ARBA" id="ARBA00023209"/>
    </source>
</evidence>
<evidence type="ECO:0000256" key="11">
    <source>
        <dbReference type="ARBA" id="ARBA00023098"/>
    </source>
</evidence>
<keyword evidence="4" id="KW-0444">Lipid biosynthesis</keyword>
<dbReference type="GO" id="GO:0008654">
    <property type="term" value="P:phospholipid biosynthetic process"/>
    <property type="evidence" value="ECO:0007669"/>
    <property type="project" value="UniProtKB-KW"/>
</dbReference>
<feature type="transmembrane region" description="Helical" evidence="19">
    <location>
        <begin position="58"/>
        <end position="79"/>
    </location>
</feature>
<comment type="subcellular location">
    <subcellularLocation>
        <location evidence="1">Cell membrane</location>
        <topology evidence="1">Multi-pass membrane protein</topology>
    </subcellularLocation>
</comment>
<feature type="binding site" evidence="17">
    <location>
        <position position="32"/>
    </location>
    <ligand>
        <name>ATP</name>
        <dbReference type="ChEBI" id="CHEBI:30616"/>
    </ligand>
</feature>
<dbReference type="STRING" id="1302272.FC96_GL000326"/>
<evidence type="ECO:0000256" key="14">
    <source>
        <dbReference type="ARBA" id="ARBA00023264"/>
    </source>
</evidence>
<evidence type="ECO:0000256" key="19">
    <source>
        <dbReference type="SAM" id="Phobius"/>
    </source>
</evidence>
<dbReference type="RefSeq" id="WP_056941753.1">
    <property type="nucleotide sequence ID" value="NZ_AZCX01000001.1"/>
</dbReference>
<dbReference type="PANTHER" id="PTHR34299:SF1">
    <property type="entry name" value="DIACYLGLYCEROL KINASE"/>
    <property type="match status" value="1"/>
</dbReference>
<evidence type="ECO:0000256" key="8">
    <source>
        <dbReference type="ARBA" id="ARBA00022777"/>
    </source>
</evidence>
<dbReference type="Gene3D" id="1.10.287.3610">
    <property type="match status" value="1"/>
</dbReference>
<keyword evidence="11" id="KW-0443">Lipid metabolism</keyword>
<comment type="cofactor">
    <cofactor evidence="18">
        <name>Mg(2+)</name>
        <dbReference type="ChEBI" id="CHEBI:18420"/>
    </cofactor>
    <text evidence="18">Mn(2+), Zn(2+), Cd(2+) and Co(2+) support activity to lesser extents.</text>
</comment>
<evidence type="ECO:0000256" key="7">
    <source>
        <dbReference type="ARBA" id="ARBA00022741"/>
    </source>
</evidence>
<feature type="binding site" evidence="18">
    <location>
        <position position="32"/>
    </location>
    <ligand>
        <name>a divalent metal cation</name>
        <dbReference type="ChEBI" id="CHEBI:60240"/>
    </ligand>
</feature>
<evidence type="ECO:0000256" key="17">
    <source>
        <dbReference type="PIRSR" id="PIRSR600829-3"/>
    </source>
</evidence>
<evidence type="ECO:0000256" key="16">
    <source>
        <dbReference type="PIRSR" id="PIRSR600829-2"/>
    </source>
</evidence>
<dbReference type="PANTHER" id="PTHR34299">
    <property type="entry name" value="DIACYLGLYCEROL KINASE"/>
    <property type="match status" value="1"/>
</dbReference>
<gene>
    <name evidence="20" type="ORF">FC96_GL000326</name>
</gene>
<evidence type="ECO:0000313" key="20">
    <source>
        <dbReference type="EMBL" id="KRK49401.1"/>
    </source>
</evidence>
<feature type="binding site" evidence="17">
    <location>
        <begin position="99"/>
        <end position="100"/>
    </location>
    <ligand>
        <name>ATP</name>
        <dbReference type="ChEBI" id="CHEBI:30616"/>
    </ligand>
</feature>
<evidence type="ECO:0000256" key="18">
    <source>
        <dbReference type="PIRSR" id="PIRSR600829-4"/>
    </source>
</evidence>
<dbReference type="GO" id="GO:0046872">
    <property type="term" value="F:metal ion binding"/>
    <property type="evidence" value="ECO:0007669"/>
    <property type="project" value="UniProtKB-KW"/>
</dbReference>
<keyword evidence="7 17" id="KW-0547">Nucleotide-binding</keyword>
<keyword evidence="13" id="KW-0594">Phospholipid biosynthesis</keyword>
<keyword evidence="14" id="KW-1208">Phospholipid metabolism</keyword>
<protein>
    <submittedName>
        <fullName evidence="20">Diacylglycerol kinase</fullName>
    </submittedName>
</protein>
<evidence type="ECO:0000256" key="12">
    <source>
        <dbReference type="ARBA" id="ARBA00023136"/>
    </source>
</evidence>
<evidence type="ECO:0000256" key="15">
    <source>
        <dbReference type="PIRSR" id="PIRSR600829-1"/>
    </source>
</evidence>
<feature type="binding site" evidence="18">
    <location>
        <position position="80"/>
    </location>
    <ligand>
        <name>a divalent metal cation</name>
        <dbReference type="ChEBI" id="CHEBI:60240"/>
    </ligand>
</feature>
<comment type="caution">
    <text evidence="20">The sequence shown here is derived from an EMBL/GenBank/DDBJ whole genome shotgun (WGS) entry which is preliminary data.</text>
</comment>
<evidence type="ECO:0000256" key="4">
    <source>
        <dbReference type="ARBA" id="ARBA00022516"/>
    </source>
</evidence>
<feature type="transmembrane region" description="Helical" evidence="19">
    <location>
        <begin position="35"/>
        <end position="52"/>
    </location>
</feature>
<dbReference type="InterPro" id="IPR036945">
    <property type="entry name" value="DAGK_sf"/>
</dbReference>
<keyword evidence="3" id="KW-1003">Cell membrane</keyword>
<dbReference type="EMBL" id="AZCX01000001">
    <property type="protein sequence ID" value="KRK49401.1"/>
    <property type="molecule type" value="Genomic_DNA"/>
</dbReference>